<evidence type="ECO:0000256" key="3">
    <source>
        <dbReference type="ARBA" id="ARBA00022692"/>
    </source>
</evidence>
<evidence type="ECO:0000313" key="8">
    <source>
        <dbReference type="EMBL" id="EMG48562.1"/>
    </source>
</evidence>
<comment type="subcellular location">
    <subcellularLocation>
        <location evidence="1">Cell membrane</location>
        <topology evidence="1">Multi-pass membrane protein</topology>
    </subcellularLocation>
</comment>
<keyword evidence="4" id="KW-1133">Transmembrane helix</keyword>
<dbReference type="OrthoDB" id="199599at2759"/>
<accession>M3HMA1</accession>
<dbReference type="GO" id="GO:0005886">
    <property type="term" value="C:plasma membrane"/>
    <property type="evidence" value="ECO:0007669"/>
    <property type="project" value="UniProtKB-SubCell"/>
</dbReference>
<dbReference type="PANTHER" id="PTHR34187">
    <property type="entry name" value="FGR18P"/>
    <property type="match status" value="1"/>
</dbReference>
<dbReference type="eggNOG" id="ENOG502SF8V">
    <property type="taxonomic scope" value="Eukaryota"/>
</dbReference>
<dbReference type="InterPro" id="IPR052053">
    <property type="entry name" value="IM_YidH-like"/>
</dbReference>
<sequence>MTNLRELEDEIEAYEGPSGAQNDDQEIRQRKKIPSSKPITQKSFPYSLIMKVETSEPRDVLQSERTCLTFVRFSTALFFTALGIILNFKLDTSGELHDPDDNKRKKYFNHTAFNTAISYVSVC</sequence>
<evidence type="ECO:0000256" key="4">
    <source>
        <dbReference type="ARBA" id="ARBA00022989"/>
    </source>
</evidence>
<evidence type="ECO:0000256" key="1">
    <source>
        <dbReference type="ARBA" id="ARBA00004651"/>
    </source>
</evidence>
<reference evidence="8 9" key="1">
    <citation type="submission" date="2013-02" db="EMBL/GenBank/DDBJ databases">
        <title>Genome sequence of Candida maltosa Xu316, a potential industrial strain for xylitol and ethanol production.</title>
        <authorList>
            <person name="Yu J."/>
            <person name="Wang Q."/>
            <person name="Geng X."/>
            <person name="Bao W."/>
            <person name="He P."/>
            <person name="Cai J."/>
        </authorList>
    </citation>
    <scope>NUCLEOTIDE SEQUENCE [LARGE SCALE GENOMIC DNA]</scope>
    <source>
        <strain evidence="9">Xu316</strain>
    </source>
</reference>
<feature type="domain" description="DUF202" evidence="7">
    <location>
        <begin position="58"/>
        <end position="121"/>
    </location>
</feature>
<evidence type="ECO:0000259" key="7">
    <source>
        <dbReference type="Pfam" id="PF02656"/>
    </source>
</evidence>
<gene>
    <name evidence="8" type="ORF">G210_0853</name>
</gene>
<evidence type="ECO:0000313" key="9">
    <source>
        <dbReference type="Proteomes" id="UP000011777"/>
    </source>
</evidence>
<dbReference type="EMBL" id="AOGT01001053">
    <property type="protein sequence ID" value="EMG48562.1"/>
    <property type="molecule type" value="Genomic_DNA"/>
</dbReference>
<keyword evidence="2" id="KW-1003">Cell membrane</keyword>
<dbReference type="AlphaFoldDB" id="M3HMA1"/>
<organism evidence="8 9">
    <name type="scientific">Candida maltosa (strain Xu316)</name>
    <name type="common">Yeast</name>
    <dbReference type="NCBI Taxonomy" id="1245528"/>
    <lineage>
        <taxon>Eukaryota</taxon>
        <taxon>Fungi</taxon>
        <taxon>Dikarya</taxon>
        <taxon>Ascomycota</taxon>
        <taxon>Saccharomycotina</taxon>
        <taxon>Pichiomycetes</taxon>
        <taxon>Debaryomycetaceae</taxon>
        <taxon>Candida/Lodderomyces clade</taxon>
        <taxon>Candida</taxon>
    </lineage>
</organism>
<evidence type="ECO:0000256" key="2">
    <source>
        <dbReference type="ARBA" id="ARBA00022475"/>
    </source>
</evidence>
<dbReference type="Proteomes" id="UP000011777">
    <property type="component" value="Unassembled WGS sequence"/>
</dbReference>
<evidence type="ECO:0000256" key="5">
    <source>
        <dbReference type="ARBA" id="ARBA00023136"/>
    </source>
</evidence>
<comment type="caution">
    <text evidence="8">The sequence shown here is derived from an EMBL/GenBank/DDBJ whole genome shotgun (WGS) entry which is preliminary data.</text>
</comment>
<keyword evidence="5" id="KW-0472">Membrane</keyword>
<keyword evidence="9" id="KW-1185">Reference proteome</keyword>
<feature type="region of interest" description="Disordered" evidence="6">
    <location>
        <begin position="1"/>
        <end position="39"/>
    </location>
</feature>
<dbReference type="Pfam" id="PF02656">
    <property type="entry name" value="DUF202"/>
    <property type="match status" value="1"/>
</dbReference>
<evidence type="ECO:0000256" key="6">
    <source>
        <dbReference type="SAM" id="MobiDB-lite"/>
    </source>
</evidence>
<name>M3HMA1_CANMX</name>
<dbReference type="InterPro" id="IPR003807">
    <property type="entry name" value="DUF202"/>
</dbReference>
<keyword evidence="3" id="KW-0812">Transmembrane</keyword>
<protein>
    <recommendedName>
        <fullName evidence="7">DUF202 domain-containing protein</fullName>
    </recommendedName>
</protein>
<dbReference type="PANTHER" id="PTHR34187:SF2">
    <property type="entry name" value="DUF202 DOMAIN-CONTAINING PROTEIN"/>
    <property type="match status" value="1"/>
</dbReference>
<proteinExistence type="predicted"/>
<dbReference type="HOGENOM" id="CLU_113391_1_0_1"/>